<name>A0A3N6PNQ7_9CYAN</name>
<keyword evidence="1" id="KW-0645">Protease</keyword>
<dbReference type="Gene3D" id="2.60.120.260">
    <property type="entry name" value="Galactose-binding domain-like"/>
    <property type="match status" value="1"/>
</dbReference>
<keyword evidence="2" id="KW-0378">Hydrolase</keyword>
<dbReference type="RefSeq" id="WP_124155161.1">
    <property type="nucleotide sequence ID" value="NZ_CAWOLW010000053.1"/>
</dbReference>
<feature type="chain" id="PRO_5018223219" evidence="3">
    <location>
        <begin position="26"/>
        <end position="204"/>
    </location>
</feature>
<dbReference type="Proteomes" id="UP000269154">
    <property type="component" value="Unassembled WGS sequence"/>
</dbReference>
<dbReference type="Pfam" id="PF07589">
    <property type="entry name" value="PEP-CTERM"/>
    <property type="match status" value="1"/>
</dbReference>
<evidence type="ECO:0000256" key="3">
    <source>
        <dbReference type="SAM" id="SignalP"/>
    </source>
</evidence>
<dbReference type="AlphaFoldDB" id="A0A3N6PNQ7"/>
<dbReference type="InterPro" id="IPR008979">
    <property type="entry name" value="Galactose-bd-like_sf"/>
</dbReference>
<organism evidence="5 6">
    <name type="scientific">Okeania hirsuta</name>
    <dbReference type="NCBI Taxonomy" id="1458930"/>
    <lineage>
        <taxon>Bacteria</taxon>
        <taxon>Bacillati</taxon>
        <taxon>Cyanobacteriota</taxon>
        <taxon>Cyanophyceae</taxon>
        <taxon>Oscillatoriophycideae</taxon>
        <taxon>Oscillatoriales</taxon>
        <taxon>Microcoleaceae</taxon>
        <taxon>Okeania</taxon>
    </lineage>
</organism>
<feature type="signal peptide" evidence="3">
    <location>
        <begin position="1"/>
        <end position="25"/>
    </location>
</feature>
<evidence type="ECO:0000256" key="2">
    <source>
        <dbReference type="ARBA" id="ARBA00022801"/>
    </source>
</evidence>
<keyword evidence="6" id="KW-1185">Reference proteome</keyword>
<dbReference type="InterPro" id="IPR002884">
    <property type="entry name" value="P_dom"/>
</dbReference>
<evidence type="ECO:0000313" key="5">
    <source>
        <dbReference type="EMBL" id="RQH33447.1"/>
    </source>
</evidence>
<sequence length="204" mass="21018">MLKKLSIAAAGSAIATLTAVSGANAASFSYTGSGGAFPPTFTSSITVTDDIAIDDLSLDLNNFQHTWAGDVVATLSFDDGFGSVISTVMSNPLGGVDSGNFDFNGDYTFADGGIALPRINPLPEGTYAPEDSFIDIFGGLNAKGTWTLELLDALPAFDDGSLGSWDLNIEGDPVSTPEPASLLGLFGIGVLGATSLKRKQKEKV</sequence>
<evidence type="ECO:0000313" key="6">
    <source>
        <dbReference type="Proteomes" id="UP000269154"/>
    </source>
</evidence>
<feature type="domain" description="P/Homo B" evidence="4">
    <location>
        <begin position="11"/>
        <end position="175"/>
    </location>
</feature>
<dbReference type="GO" id="GO:0004252">
    <property type="term" value="F:serine-type endopeptidase activity"/>
    <property type="evidence" value="ECO:0007669"/>
    <property type="project" value="InterPro"/>
</dbReference>
<accession>A0A3N6PNQ7</accession>
<dbReference type="NCBIfam" id="TIGR02595">
    <property type="entry name" value="PEP_CTERM"/>
    <property type="match status" value="1"/>
</dbReference>
<dbReference type="SUPFAM" id="SSF49785">
    <property type="entry name" value="Galactose-binding domain-like"/>
    <property type="match status" value="1"/>
</dbReference>
<gene>
    <name evidence="5" type="ORF">D5R40_21735</name>
</gene>
<dbReference type="OrthoDB" id="9798386at2"/>
<reference evidence="5 6" key="1">
    <citation type="journal article" date="2018" name="ACS Chem. Biol.">
        <title>Ketoreductase domain dysfunction expands chemodiversity: malyngamide biosynthesis in the cyanobacterium Okeania hirsuta.</title>
        <authorList>
            <person name="Moss N.A."/>
            <person name="Leao T."/>
            <person name="Rankin M."/>
            <person name="McCullough T.M."/>
            <person name="Qu P."/>
            <person name="Korobeynikov A."/>
            <person name="Smith J.L."/>
            <person name="Gerwick L."/>
            <person name="Gerwick W.H."/>
        </authorList>
    </citation>
    <scope>NUCLEOTIDE SEQUENCE [LARGE SCALE GENOMIC DNA]</scope>
    <source>
        <strain evidence="5 6">PAB10Feb10-1</strain>
    </source>
</reference>
<dbReference type="InterPro" id="IPR013424">
    <property type="entry name" value="Ice-binding_C"/>
</dbReference>
<protein>
    <submittedName>
        <fullName evidence="5">PEP-CTERM sorting domain-containing protein</fullName>
    </submittedName>
</protein>
<comment type="caution">
    <text evidence="5">The sequence shown here is derived from an EMBL/GenBank/DDBJ whole genome shotgun (WGS) entry which is preliminary data.</text>
</comment>
<proteinExistence type="predicted"/>
<dbReference type="EMBL" id="RCBY01000146">
    <property type="protein sequence ID" value="RQH33447.1"/>
    <property type="molecule type" value="Genomic_DNA"/>
</dbReference>
<keyword evidence="3" id="KW-0732">Signal</keyword>
<evidence type="ECO:0000259" key="4">
    <source>
        <dbReference type="PROSITE" id="PS51829"/>
    </source>
</evidence>
<dbReference type="PROSITE" id="PS51829">
    <property type="entry name" value="P_HOMO_B"/>
    <property type="match status" value="1"/>
</dbReference>
<evidence type="ECO:0000256" key="1">
    <source>
        <dbReference type="ARBA" id="ARBA00022670"/>
    </source>
</evidence>
<dbReference type="GO" id="GO:0006508">
    <property type="term" value="P:proteolysis"/>
    <property type="evidence" value="ECO:0007669"/>
    <property type="project" value="UniProtKB-KW"/>
</dbReference>